<organism evidence="1 2">
    <name type="scientific">Dreissena polymorpha</name>
    <name type="common">Zebra mussel</name>
    <name type="synonym">Mytilus polymorpha</name>
    <dbReference type="NCBI Taxonomy" id="45954"/>
    <lineage>
        <taxon>Eukaryota</taxon>
        <taxon>Metazoa</taxon>
        <taxon>Spiralia</taxon>
        <taxon>Lophotrochozoa</taxon>
        <taxon>Mollusca</taxon>
        <taxon>Bivalvia</taxon>
        <taxon>Autobranchia</taxon>
        <taxon>Heteroconchia</taxon>
        <taxon>Euheterodonta</taxon>
        <taxon>Imparidentia</taxon>
        <taxon>Neoheterodontei</taxon>
        <taxon>Myida</taxon>
        <taxon>Dreissenoidea</taxon>
        <taxon>Dreissenidae</taxon>
        <taxon>Dreissena</taxon>
    </lineage>
</organism>
<proteinExistence type="predicted"/>
<accession>A0A9D4CUE5</accession>
<dbReference type="AlphaFoldDB" id="A0A9D4CUE5"/>
<protein>
    <submittedName>
        <fullName evidence="1">Uncharacterized protein</fullName>
    </submittedName>
</protein>
<reference evidence="1" key="2">
    <citation type="submission" date="2020-11" db="EMBL/GenBank/DDBJ databases">
        <authorList>
            <person name="McCartney M.A."/>
            <person name="Auch B."/>
            <person name="Kono T."/>
            <person name="Mallez S."/>
            <person name="Becker A."/>
            <person name="Gohl D.M."/>
            <person name="Silverstein K.A.T."/>
            <person name="Koren S."/>
            <person name="Bechman K.B."/>
            <person name="Herman A."/>
            <person name="Abrahante J.E."/>
            <person name="Garbe J."/>
        </authorList>
    </citation>
    <scope>NUCLEOTIDE SEQUENCE</scope>
    <source>
        <strain evidence="1">Duluth1</strain>
        <tissue evidence="1">Whole animal</tissue>
    </source>
</reference>
<dbReference type="EMBL" id="JAIWYP010000011">
    <property type="protein sequence ID" value="KAH3733562.1"/>
    <property type="molecule type" value="Genomic_DNA"/>
</dbReference>
<evidence type="ECO:0000313" key="2">
    <source>
        <dbReference type="Proteomes" id="UP000828390"/>
    </source>
</evidence>
<evidence type="ECO:0000313" key="1">
    <source>
        <dbReference type="EMBL" id="KAH3733562.1"/>
    </source>
</evidence>
<reference evidence="1" key="1">
    <citation type="journal article" date="2019" name="bioRxiv">
        <title>The Genome of the Zebra Mussel, Dreissena polymorpha: A Resource for Invasive Species Research.</title>
        <authorList>
            <person name="McCartney M.A."/>
            <person name="Auch B."/>
            <person name="Kono T."/>
            <person name="Mallez S."/>
            <person name="Zhang Y."/>
            <person name="Obille A."/>
            <person name="Becker A."/>
            <person name="Abrahante J.E."/>
            <person name="Garbe J."/>
            <person name="Badalamenti J.P."/>
            <person name="Herman A."/>
            <person name="Mangelson H."/>
            <person name="Liachko I."/>
            <person name="Sullivan S."/>
            <person name="Sone E.D."/>
            <person name="Koren S."/>
            <person name="Silverstein K.A.T."/>
            <person name="Beckman K.B."/>
            <person name="Gohl D.M."/>
        </authorList>
    </citation>
    <scope>NUCLEOTIDE SEQUENCE</scope>
    <source>
        <strain evidence="1">Duluth1</strain>
        <tissue evidence="1">Whole animal</tissue>
    </source>
</reference>
<name>A0A9D4CUE5_DREPO</name>
<sequence length="70" mass="7609">MNGRLSTVKGITAGSKAAGLVRVLENDRDILIVLNDVLHVEAGINLHAIPDDIGVFRIDTCEYPEHCILL</sequence>
<gene>
    <name evidence="1" type="ORF">DPMN_039991</name>
</gene>
<comment type="caution">
    <text evidence="1">The sequence shown here is derived from an EMBL/GenBank/DDBJ whole genome shotgun (WGS) entry which is preliminary data.</text>
</comment>
<dbReference type="Proteomes" id="UP000828390">
    <property type="component" value="Unassembled WGS sequence"/>
</dbReference>
<keyword evidence="2" id="KW-1185">Reference proteome</keyword>